<reference evidence="2" key="1">
    <citation type="submission" date="2023-10" db="EMBL/GenBank/DDBJ databases">
        <authorList>
            <person name="Chen Y."/>
            <person name="Shah S."/>
            <person name="Dougan E. K."/>
            <person name="Thang M."/>
            <person name="Chan C."/>
        </authorList>
    </citation>
    <scope>NUCLEOTIDE SEQUENCE [LARGE SCALE GENOMIC DNA]</scope>
</reference>
<keyword evidence="1" id="KW-1133">Transmembrane helix</keyword>
<evidence type="ECO:0000313" key="2">
    <source>
        <dbReference type="EMBL" id="CAK0833038.1"/>
    </source>
</evidence>
<keyword evidence="3" id="KW-1185">Reference proteome</keyword>
<evidence type="ECO:0000313" key="3">
    <source>
        <dbReference type="Proteomes" id="UP001189429"/>
    </source>
</evidence>
<feature type="transmembrane region" description="Helical" evidence="1">
    <location>
        <begin position="58"/>
        <end position="78"/>
    </location>
</feature>
<keyword evidence="1" id="KW-0812">Transmembrane</keyword>
<comment type="caution">
    <text evidence="2">The sequence shown here is derived from an EMBL/GenBank/DDBJ whole genome shotgun (WGS) entry which is preliminary data.</text>
</comment>
<feature type="transmembrane region" description="Helical" evidence="1">
    <location>
        <begin position="109"/>
        <end position="128"/>
    </location>
</feature>
<organism evidence="2 3">
    <name type="scientific">Prorocentrum cordatum</name>
    <dbReference type="NCBI Taxonomy" id="2364126"/>
    <lineage>
        <taxon>Eukaryota</taxon>
        <taxon>Sar</taxon>
        <taxon>Alveolata</taxon>
        <taxon>Dinophyceae</taxon>
        <taxon>Prorocentrales</taxon>
        <taxon>Prorocentraceae</taxon>
        <taxon>Prorocentrum</taxon>
    </lineage>
</organism>
<protein>
    <submittedName>
        <fullName evidence="2">Uncharacterized protein</fullName>
    </submittedName>
</protein>
<feature type="transmembrane region" description="Helical" evidence="1">
    <location>
        <begin position="7"/>
        <end position="26"/>
    </location>
</feature>
<keyword evidence="1" id="KW-0472">Membrane</keyword>
<gene>
    <name evidence="2" type="ORF">PCOR1329_LOCUS30868</name>
</gene>
<proteinExistence type="predicted"/>
<dbReference type="Proteomes" id="UP001189429">
    <property type="component" value="Unassembled WGS sequence"/>
</dbReference>
<accession>A0ABN9SMI9</accession>
<dbReference type="EMBL" id="CAUYUJ010012002">
    <property type="protein sequence ID" value="CAK0833038.1"/>
    <property type="molecule type" value="Genomic_DNA"/>
</dbReference>
<name>A0ABN9SMI9_9DINO</name>
<evidence type="ECO:0000256" key="1">
    <source>
        <dbReference type="SAM" id="Phobius"/>
    </source>
</evidence>
<sequence length="148" mass="16173">MSGIASPWAAGVLCALPCVVWVYAGFLHKASGWAIFAMSTHGGDGWAELRPSATAFGLAWSLFVGFGPLFPWVLCLLSSSSPARGLWRSLPHPCHDTLCIGLAGHVKRWCSSFVVAFLALALPIHWLGWWRSECVWPTAKIYTYTPII</sequence>